<accession>A0A8X6TGY1</accession>
<comment type="caution">
    <text evidence="1">The sequence shown here is derived from an EMBL/GenBank/DDBJ whole genome shotgun (WGS) entry which is preliminary data.</text>
</comment>
<keyword evidence="2" id="KW-1185">Reference proteome</keyword>
<reference evidence="1" key="1">
    <citation type="submission" date="2020-08" db="EMBL/GenBank/DDBJ databases">
        <title>Multicomponent nature underlies the extraordinary mechanical properties of spider dragline silk.</title>
        <authorList>
            <person name="Kono N."/>
            <person name="Nakamura H."/>
            <person name="Mori M."/>
            <person name="Yoshida Y."/>
            <person name="Ohtoshi R."/>
            <person name="Malay A.D."/>
            <person name="Moran D.A.P."/>
            <person name="Tomita M."/>
            <person name="Numata K."/>
            <person name="Arakawa K."/>
        </authorList>
    </citation>
    <scope>NUCLEOTIDE SEQUENCE</scope>
</reference>
<evidence type="ECO:0000313" key="1">
    <source>
        <dbReference type="EMBL" id="GFT09789.1"/>
    </source>
</evidence>
<dbReference type="EMBL" id="BMAW01008695">
    <property type="protein sequence ID" value="GFT09789.1"/>
    <property type="molecule type" value="Genomic_DNA"/>
</dbReference>
<name>A0A8X6TGY1_NEPPI</name>
<gene>
    <name evidence="1" type="ORF">NPIL_410141</name>
</gene>
<dbReference type="Proteomes" id="UP000887013">
    <property type="component" value="Unassembled WGS sequence"/>
</dbReference>
<organism evidence="1 2">
    <name type="scientific">Nephila pilipes</name>
    <name type="common">Giant wood spider</name>
    <name type="synonym">Nephila maculata</name>
    <dbReference type="NCBI Taxonomy" id="299642"/>
    <lineage>
        <taxon>Eukaryota</taxon>
        <taxon>Metazoa</taxon>
        <taxon>Ecdysozoa</taxon>
        <taxon>Arthropoda</taxon>
        <taxon>Chelicerata</taxon>
        <taxon>Arachnida</taxon>
        <taxon>Araneae</taxon>
        <taxon>Araneomorphae</taxon>
        <taxon>Entelegynae</taxon>
        <taxon>Araneoidea</taxon>
        <taxon>Nephilidae</taxon>
        <taxon>Nephila</taxon>
    </lineage>
</organism>
<proteinExistence type="predicted"/>
<sequence>MWSSSPFQGSLLLCEDLSRNDNGLENDTESLKDWRKQIEFSWMLKIERSPLLCLIELSFLGERLPIPLEHNEHLTEI</sequence>
<protein>
    <submittedName>
        <fullName evidence="1">Uncharacterized protein</fullName>
    </submittedName>
</protein>
<dbReference type="AlphaFoldDB" id="A0A8X6TGY1"/>
<evidence type="ECO:0000313" key="2">
    <source>
        <dbReference type="Proteomes" id="UP000887013"/>
    </source>
</evidence>